<evidence type="ECO:0000259" key="7">
    <source>
        <dbReference type="PROSITE" id="PS50059"/>
    </source>
</evidence>
<evidence type="ECO:0000313" key="8">
    <source>
        <dbReference type="EMBL" id="GAA4745533.1"/>
    </source>
</evidence>
<dbReference type="InterPro" id="IPR044609">
    <property type="entry name" value="FKBP2/11"/>
</dbReference>
<dbReference type="InterPro" id="IPR001179">
    <property type="entry name" value="PPIase_FKBP_dom"/>
</dbReference>
<comment type="caution">
    <text evidence="8">The sequence shown here is derived from an EMBL/GenBank/DDBJ whole genome shotgun (WGS) entry which is preliminary data.</text>
</comment>
<feature type="domain" description="PPIase FKBP-type" evidence="7">
    <location>
        <begin position="231"/>
        <end position="320"/>
    </location>
</feature>
<dbReference type="PANTHER" id="PTHR45779:SF7">
    <property type="entry name" value="PEPTIDYLPROLYL ISOMERASE"/>
    <property type="match status" value="1"/>
</dbReference>
<feature type="domain" description="PPIase FKBP-type" evidence="7">
    <location>
        <begin position="51"/>
        <end position="173"/>
    </location>
</feature>
<gene>
    <name evidence="8" type="ORF">GCM10023350_32950</name>
</gene>
<dbReference type="Proteomes" id="UP001499882">
    <property type="component" value="Unassembled WGS sequence"/>
</dbReference>
<comment type="similarity">
    <text evidence="5">Belongs to the FKBP-type PPIase family.</text>
</comment>
<dbReference type="PROSITE" id="PS51257">
    <property type="entry name" value="PROKAR_LIPOPROTEIN"/>
    <property type="match status" value="1"/>
</dbReference>
<accession>A0ABP8Z3J6</accession>
<dbReference type="EC" id="5.2.1.8" evidence="5"/>
<evidence type="ECO:0000256" key="6">
    <source>
        <dbReference type="SAM" id="SignalP"/>
    </source>
</evidence>
<feature type="chain" id="PRO_5046775004" description="Peptidyl-prolyl cis-trans isomerase" evidence="6">
    <location>
        <begin position="26"/>
        <end position="320"/>
    </location>
</feature>
<keyword evidence="9" id="KW-1185">Reference proteome</keyword>
<dbReference type="SUPFAM" id="SSF54534">
    <property type="entry name" value="FKBP-like"/>
    <property type="match status" value="2"/>
</dbReference>
<organism evidence="8 9">
    <name type="scientific">Nocardioides endophyticus</name>
    <dbReference type="NCBI Taxonomy" id="1353775"/>
    <lineage>
        <taxon>Bacteria</taxon>
        <taxon>Bacillati</taxon>
        <taxon>Actinomycetota</taxon>
        <taxon>Actinomycetes</taxon>
        <taxon>Propionibacteriales</taxon>
        <taxon>Nocardioidaceae</taxon>
        <taxon>Nocardioides</taxon>
    </lineage>
</organism>
<feature type="signal peptide" evidence="6">
    <location>
        <begin position="1"/>
        <end position="25"/>
    </location>
</feature>
<keyword evidence="3 4" id="KW-0413">Isomerase</keyword>
<evidence type="ECO:0000256" key="5">
    <source>
        <dbReference type="RuleBase" id="RU003915"/>
    </source>
</evidence>
<dbReference type="Pfam" id="PF00254">
    <property type="entry name" value="FKBP_C"/>
    <property type="match status" value="1"/>
</dbReference>
<keyword evidence="2 4" id="KW-0697">Rotamase</keyword>
<reference evidence="9" key="1">
    <citation type="journal article" date="2019" name="Int. J. Syst. Evol. Microbiol.">
        <title>The Global Catalogue of Microorganisms (GCM) 10K type strain sequencing project: providing services to taxonomists for standard genome sequencing and annotation.</title>
        <authorList>
            <consortium name="The Broad Institute Genomics Platform"/>
            <consortium name="The Broad Institute Genome Sequencing Center for Infectious Disease"/>
            <person name="Wu L."/>
            <person name="Ma J."/>
        </authorList>
    </citation>
    <scope>NUCLEOTIDE SEQUENCE [LARGE SCALE GENOMIC DNA]</scope>
    <source>
        <strain evidence="9">JCM 18532</strain>
    </source>
</reference>
<dbReference type="EMBL" id="BAABKN010000019">
    <property type="protein sequence ID" value="GAA4745533.1"/>
    <property type="molecule type" value="Genomic_DNA"/>
</dbReference>
<comment type="catalytic activity">
    <reaction evidence="1 4 5">
        <text>[protein]-peptidylproline (omega=180) = [protein]-peptidylproline (omega=0)</text>
        <dbReference type="Rhea" id="RHEA:16237"/>
        <dbReference type="Rhea" id="RHEA-COMP:10747"/>
        <dbReference type="Rhea" id="RHEA-COMP:10748"/>
        <dbReference type="ChEBI" id="CHEBI:83833"/>
        <dbReference type="ChEBI" id="CHEBI:83834"/>
        <dbReference type="EC" id="5.2.1.8"/>
    </reaction>
</comment>
<evidence type="ECO:0000256" key="1">
    <source>
        <dbReference type="ARBA" id="ARBA00000971"/>
    </source>
</evidence>
<dbReference type="GO" id="GO:0016853">
    <property type="term" value="F:isomerase activity"/>
    <property type="evidence" value="ECO:0007669"/>
    <property type="project" value="UniProtKB-KW"/>
</dbReference>
<dbReference type="Gene3D" id="3.10.50.40">
    <property type="match status" value="2"/>
</dbReference>
<evidence type="ECO:0000313" key="9">
    <source>
        <dbReference type="Proteomes" id="UP001499882"/>
    </source>
</evidence>
<sequence>MSRRLRRLPVLLLPLVLGTTLVACGSDSGSDGDDSSSSDALHGITITGDVGEAPKVKWDGKLDVSKTETTVVTEGDGDKVAEGDQVSANIWIGNGATQKQAYSTYDKGGKPESIPASAELNPVFKDAILGQTIGSRVAVTATAADAFGESGNPQMGIGNKDTVLMIVDLMSVTTVLDGPDGKEQKAPSWAPGLVTDADKVTGLDFSGTPKPNGKLRSAALIEGSGDKVKKGQNITVNYLGQVYDGKKPFDESYSGEPASFAIGVGQVVPGWDKTLVGATVGSRMILAIPPADGYGKKGNSQAGIKGTDTLYFVVDILAAS</sequence>
<dbReference type="RefSeq" id="WP_345527936.1">
    <property type="nucleotide sequence ID" value="NZ_BAABKN010000019.1"/>
</dbReference>
<evidence type="ECO:0000256" key="3">
    <source>
        <dbReference type="ARBA" id="ARBA00023235"/>
    </source>
</evidence>
<proteinExistence type="inferred from homology"/>
<evidence type="ECO:0000256" key="4">
    <source>
        <dbReference type="PROSITE-ProRule" id="PRU00277"/>
    </source>
</evidence>
<dbReference type="PROSITE" id="PS50059">
    <property type="entry name" value="FKBP_PPIASE"/>
    <property type="match status" value="2"/>
</dbReference>
<dbReference type="InterPro" id="IPR046357">
    <property type="entry name" value="PPIase_dom_sf"/>
</dbReference>
<protein>
    <recommendedName>
        <fullName evidence="5">Peptidyl-prolyl cis-trans isomerase</fullName>
        <ecNumber evidence="5">5.2.1.8</ecNumber>
    </recommendedName>
</protein>
<keyword evidence="6" id="KW-0732">Signal</keyword>
<dbReference type="PANTHER" id="PTHR45779">
    <property type="entry name" value="PEPTIDYLPROLYL ISOMERASE"/>
    <property type="match status" value="1"/>
</dbReference>
<name>A0ABP8Z3J6_9ACTN</name>
<evidence type="ECO:0000256" key="2">
    <source>
        <dbReference type="ARBA" id="ARBA00023110"/>
    </source>
</evidence>